<sequence length="238" mass="27772">MKKRTIWTVVGLVFLSAVIYGIQIFVFKDIKTTEFYILQDLAFVPISFAITTIVVGQIMDDRQKAESEHKTRMLTSTFFTGLGSQLFEEISKIATMDISPNDLLCEDEKKIPEQLRRIEEENIQIQINKEGFENIEQLIQSAKMELMELASNPLLLEQECFTQLLWGLFHLLDEFRLRGVYDQLSEADIAHYNSDIEKMFRLLLKNWVKNSYFVHSTYPNFYGAVKERITKGDFNETN</sequence>
<feature type="transmembrane region" description="Helical" evidence="1">
    <location>
        <begin position="6"/>
        <end position="26"/>
    </location>
</feature>
<accession>A0A3N0HZ98</accession>
<evidence type="ECO:0000313" key="2">
    <source>
        <dbReference type="EMBL" id="RNM29656.1"/>
    </source>
</evidence>
<gene>
    <name evidence="2" type="ORF">EDX97_08440</name>
</gene>
<dbReference type="OrthoDB" id="9799090at2"/>
<name>A0A3N0HZ98_9FIRM</name>
<organism evidence="2 3">
    <name type="scientific">Absicoccus porci</name>
    <dbReference type="NCBI Taxonomy" id="2486576"/>
    <lineage>
        <taxon>Bacteria</taxon>
        <taxon>Bacillati</taxon>
        <taxon>Bacillota</taxon>
        <taxon>Erysipelotrichia</taxon>
        <taxon>Erysipelotrichales</taxon>
        <taxon>Erysipelotrichaceae</taxon>
        <taxon>Absicoccus</taxon>
    </lineage>
</organism>
<dbReference type="Proteomes" id="UP000276568">
    <property type="component" value="Unassembled WGS sequence"/>
</dbReference>
<comment type="caution">
    <text evidence="2">The sequence shown here is derived from an EMBL/GenBank/DDBJ whole genome shotgun (WGS) entry which is preliminary data.</text>
</comment>
<feature type="transmembrane region" description="Helical" evidence="1">
    <location>
        <begin position="38"/>
        <end position="59"/>
    </location>
</feature>
<dbReference type="EMBL" id="RJQC01000003">
    <property type="protein sequence ID" value="RNM29656.1"/>
    <property type="molecule type" value="Genomic_DNA"/>
</dbReference>
<dbReference type="AlphaFoldDB" id="A0A3N0HZ98"/>
<keyword evidence="1" id="KW-0472">Membrane</keyword>
<keyword evidence="3" id="KW-1185">Reference proteome</keyword>
<evidence type="ECO:0008006" key="4">
    <source>
        <dbReference type="Google" id="ProtNLM"/>
    </source>
</evidence>
<reference evidence="2 3" key="1">
    <citation type="submission" date="2018-11" db="EMBL/GenBank/DDBJ databases">
        <title>Clostridium sp. nov., a member of the family Erysipelotrichaceae isolated from pig faeces.</title>
        <authorList>
            <person name="Chang Y.-H."/>
        </authorList>
    </citation>
    <scope>NUCLEOTIDE SEQUENCE [LARGE SCALE GENOMIC DNA]</scope>
    <source>
        <strain evidence="2 3">YH-panp20</strain>
    </source>
</reference>
<evidence type="ECO:0000256" key="1">
    <source>
        <dbReference type="SAM" id="Phobius"/>
    </source>
</evidence>
<proteinExistence type="predicted"/>
<keyword evidence="1" id="KW-0812">Transmembrane</keyword>
<dbReference type="RefSeq" id="WP_128520731.1">
    <property type="nucleotide sequence ID" value="NZ_JALFCT010000070.1"/>
</dbReference>
<evidence type="ECO:0000313" key="3">
    <source>
        <dbReference type="Proteomes" id="UP000276568"/>
    </source>
</evidence>
<protein>
    <recommendedName>
        <fullName evidence="4">DUF4760 domain-containing protein</fullName>
    </recommendedName>
</protein>
<keyword evidence="1" id="KW-1133">Transmembrane helix</keyword>